<keyword evidence="4" id="KW-0597">Phosphoprotein</keyword>
<dbReference type="PANTHER" id="PTHR41523">
    <property type="entry name" value="TWO-COMPONENT SYSTEM SENSOR PROTEIN"/>
    <property type="match status" value="1"/>
</dbReference>
<evidence type="ECO:0000256" key="4">
    <source>
        <dbReference type="ARBA" id="ARBA00022553"/>
    </source>
</evidence>
<dbReference type="Pfam" id="PF07568">
    <property type="entry name" value="HisKA_2"/>
    <property type="match status" value="1"/>
</dbReference>
<dbReference type="EMBL" id="FNPF01000001">
    <property type="protein sequence ID" value="SDX87505.1"/>
    <property type="molecule type" value="Genomic_DNA"/>
</dbReference>
<comment type="subcellular location">
    <subcellularLocation>
        <location evidence="2">Membrane</location>
    </subcellularLocation>
</comment>
<evidence type="ECO:0000256" key="10">
    <source>
        <dbReference type="SAM" id="Phobius"/>
    </source>
</evidence>
<evidence type="ECO:0000256" key="6">
    <source>
        <dbReference type="ARBA" id="ARBA00022741"/>
    </source>
</evidence>
<keyword evidence="10" id="KW-0812">Transmembrane</keyword>
<evidence type="ECO:0000256" key="3">
    <source>
        <dbReference type="ARBA" id="ARBA00012438"/>
    </source>
</evidence>
<feature type="domain" description="HAMP" evidence="11">
    <location>
        <begin position="309"/>
        <end position="363"/>
    </location>
</feature>
<reference evidence="12 13" key="1">
    <citation type="submission" date="2016-10" db="EMBL/GenBank/DDBJ databases">
        <authorList>
            <person name="de Groot N.N."/>
        </authorList>
    </citation>
    <scope>NUCLEOTIDE SEQUENCE [LARGE SCALE GENOMIC DNA]</scope>
    <source>
        <strain evidence="12 13">DSM 26880</strain>
    </source>
</reference>
<dbReference type="GO" id="GO:0007165">
    <property type="term" value="P:signal transduction"/>
    <property type="evidence" value="ECO:0007669"/>
    <property type="project" value="InterPro"/>
</dbReference>
<dbReference type="PANTHER" id="PTHR41523:SF8">
    <property type="entry name" value="ETHYLENE RESPONSE SENSOR PROTEIN"/>
    <property type="match status" value="1"/>
</dbReference>
<dbReference type="STRING" id="321339.SAMN05444340_101278"/>
<dbReference type="CDD" id="cd18773">
    <property type="entry name" value="PDC1_HK_sensor"/>
    <property type="match status" value="1"/>
</dbReference>
<dbReference type="RefSeq" id="WP_089878048.1">
    <property type="nucleotide sequence ID" value="NZ_FNPF01000001.1"/>
</dbReference>
<dbReference type="PROSITE" id="PS50885">
    <property type="entry name" value="HAMP"/>
    <property type="match status" value="1"/>
</dbReference>
<evidence type="ECO:0000313" key="12">
    <source>
        <dbReference type="EMBL" id="SDX87505.1"/>
    </source>
</evidence>
<evidence type="ECO:0000256" key="7">
    <source>
        <dbReference type="ARBA" id="ARBA00022777"/>
    </source>
</evidence>
<name>A0A1H3F9D8_9RHOB</name>
<keyword evidence="9" id="KW-0175">Coiled coil</keyword>
<dbReference type="Gene3D" id="3.30.565.10">
    <property type="entry name" value="Histidine kinase-like ATPase, C-terminal domain"/>
    <property type="match status" value="1"/>
</dbReference>
<dbReference type="EC" id="2.7.13.3" evidence="3"/>
<keyword evidence="10" id="KW-1133">Transmembrane helix</keyword>
<dbReference type="AlphaFoldDB" id="A0A1H3F9D8"/>
<dbReference type="Proteomes" id="UP000199286">
    <property type="component" value="Unassembled WGS sequence"/>
</dbReference>
<evidence type="ECO:0000256" key="1">
    <source>
        <dbReference type="ARBA" id="ARBA00000085"/>
    </source>
</evidence>
<feature type="coiled-coil region" evidence="9">
    <location>
        <begin position="344"/>
        <end position="378"/>
    </location>
</feature>
<accession>A0A1H3F9D8</accession>
<feature type="transmembrane region" description="Helical" evidence="10">
    <location>
        <begin position="21"/>
        <end position="38"/>
    </location>
</feature>
<dbReference type="InterPro" id="IPR036890">
    <property type="entry name" value="HATPase_C_sf"/>
</dbReference>
<proteinExistence type="predicted"/>
<dbReference type="GO" id="GO:0005524">
    <property type="term" value="F:ATP binding"/>
    <property type="evidence" value="ECO:0007669"/>
    <property type="project" value="UniProtKB-KW"/>
</dbReference>
<keyword evidence="8" id="KW-0067">ATP-binding</keyword>
<feature type="transmembrane region" description="Helical" evidence="10">
    <location>
        <begin position="281"/>
        <end position="307"/>
    </location>
</feature>
<dbReference type="OrthoDB" id="9767435at2"/>
<evidence type="ECO:0000256" key="2">
    <source>
        <dbReference type="ARBA" id="ARBA00004370"/>
    </source>
</evidence>
<dbReference type="Gene3D" id="3.30.450.20">
    <property type="entry name" value="PAS domain"/>
    <property type="match status" value="1"/>
</dbReference>
<comment type="catalytic activity">
    <reaction evidence="1">
        <text>ATP + protein L-histidine = ADP + protein N-phospho-L-histidine.</text>
        <dbReference type="EC" id="2.7.13.3"/>
    </reaction>
</comment>
<protein>
    <recommendedName>
        <fullName evidence="3">histidine kinase</fullName>
        <ecNumber evidence="3">2.7.13.3</ecNumber>
    </recommendedName>
</protein>
<evidence type="ECO:0000256" key="8">
    <source>
        <dbReference type="ARBA" id="ARBA00022840"/>
    </source>
</evidence>
<keyword evidence="6" id="KW-0547">Nucleotide-binding</keyword>
<keyword evidence="10" id="KW-0472">Membrane</keyword>
<evidence type="ECO:0000256" key="9">
    <source>
        <dbReference type="SAM" id="Coils"/>
    </source>
</evidence>
<dbReference type="GO" id="GO:0004673">
    <property type="term" value="F:protein histidine kinase activity"/>
    <property type="evidence" value="ECO:0007669"/>
    <property type="project" value="UniProtKB-EC"/>
</dbReference>
<dbReference type="SUPFAM" id="SSF55874">
    <property type="entry name" value="ATPase domain of HSP90 chaperone/DNA topoisomerase II/histidine kinase"/>
    <property type="match status" value="1"/>
</dbReference>
<evidence type="ECO:0000259" key="11">
    <source>
        <dbReference type="PROSITE" id="PS50885"/>
    </source>
</evidence>
<organism evidence="12 13">
    <name type="scientific">Citreimonas salinaria</name>
    <dbReference type="NCBI Taxonomy" id="321339"/>
    <lineage>
        <taxon>Bacteria</taxon>
        <taxon>Pseudomonadati</taxon>
        <taxon>Pseudomonadota</taxon>
        <taxon>Alphaproteobacteria</taxon>
        <taxon>Rhodobacterales</taxon>
        <taxon>Roseobacteraceae</taxon>
        <taxon>Citreimonas</taxon>
    </lineage>
</organism>
<keyword evidence="13" id="KW-1185">Reference proteome</keyword>
<dbReference type="InterPro" id="IPR003660">
    <property type="entry name" value="HAMP_dom"/>
</dbReference>
<sequence length="585" mass="63723">MTAKGLELRVRTFLRRLPVQLIALLTLALFPLGVISLYQTGVVLEEARERNRATLMERTVAAGTLARELIQRASGASQALGSAVVGMDIGACAEALDRFVAADGDFLSARFHAVDGRLLCQSRGTGPAERAAVSRLGPDIQPAEMEISIRPASESYGTPVIRVARPVRDDGGLIGFISLSIPLRIAEALIATSQRATGNNLRLAVVARDGVVLASSHESAGNGGYLPRAMSAETLFELQGATFEAEAGNGETRVFAVSRMINGQAALVGSWPQRAVLGQDWTLATLAPLIFPILMWVIGTIVAYFGLQRLVIRHITALRSAMRQLALGELRGGRIELENPPEELRETERAFNRMVLLLAQAEAKQEQDLRDKEVLLKEVHHRVKNNLQLIGSIMNMQARNARTPEARRVLDSLRNRVRGLATMHRTLYSSPEMTTVQADAMVETLVSDLAGGAAQRRVDVVTRLDPVELYPDQAVPLSMLVAETVTNAVKYVGRREDGVARIEVDLAHDESELVVLTVENTKGSDLHVSDDGAESSGDGLGARLIKAFEQQLHGRSEVVESSDSYRFVLRFHRRDFDNDDAAVPA</sequence>
<keyword evidence="7 12" id="KW-0418">Kinase</keyword>
<evidence type="ECO:0000313" key="13">
    <source>
        <dbReference type="Proteomes" id="UP000199286"/>
    </source>
</evidence>
<dbReference type="GO" id="GO:0016020">
    <property type="term" value="C:membrane"/>
    <property type="evidence" value="ECO:0007669"/>
    <property type="project" value="UniProtKB-SubCell"/>
</dbReference>
<keyword evidence="5" id="KW-0808">Transferase</keyword>
<gene>
    <name evidence="12" type="ORF">SAMN05444340_101278</name>
</gene>
<dbReference type="InterPro" id="IPR011495">
    <property type="entry name" value="Sig_transdc_His_kin_sub2_dim/P"/>
</dbReference>
<evidence type="ECO:0000256" key="5">
    <source>
        <dbReference type="ARBA" id="ARBA00022679"/>
    </source>
</evidence>